<comment type="caution">
    <text evidence="1">The sequence shown here is derived from an EMBL/GenBank/DDBJ whole genome shotgun (WGS) entry which is preliminary data.</text>
</comment>
<reference evidence="1 2" key="1">
    <citation type="submission" date="2014-12" db="EMBL/GenBank/DDBJ databases">
        <title>Genome sequence of Flavobacterium anhuiense RCM74.</title>
        <authorList>
            <person name="Kim J.F."/>
            <person name="Song J.Y."/>
            <person name="Kwak M.-J."/>
            <person name="Lee S.-W."/>
        </authorList>
    </citation>
    <scope>NUCLEOTIDE SEQUENCE [LARGE SCALE GENOMIC DNA]</scope>
    <source>
        <strain evidence="1 2">RCM74</strain>
    </source>
</reference>
<evidence type="ECO:0000313" key="2">
    <source>
        <dbReference type="Proteomes" id="UP000290433"/>
    </source>
</evidence>
<evidence type="ECO:0000313" key="1">
    <source>
        <dbReference type="EMBL" id="RYJ37757.1"/>
    </source>
</evidence>
<sequence length="54" mass="5932">MATCLFTALISSNIGTEASKFIVPVLVKNLSWAMTEKAVKNKNSKVVVFIIVYI</sequence>
<dbReference type="Proteomes" id="UP000290433">
    <property type="component" value="Unassembled WGS sequence"/>
</dbReference>
<gene>
    <name evidence="1" type="ORF">NU08_3279</name>
</gene>
<protein>
    <submittedName>
        <fullName evidence="1">Uncharacterized protein</fullName>
    </submittedName>
</protein>
<dbReference type="EMBL" id="JUIV01000013">
    <property type="protein sequence ID" value="RYJ37757.1"/>
    <property type="molecule type" value="Genomic_DNA"/>
</dbReference>
<proteinExistence type="predicted"/>
<organism evidence="1 2">
    <name type="scientific">Flavobacterium anhuiense</name>
    <dbReference type="NCBI Taxonomy" id="459526"/>
    <lineage>
        <taxon>Bacteria</taxon>
        <taxon>Pseudomonadati</taxon>
        <taxon>Bacteroidota</taxon>
        <taxon>Flavobacteriia</taxon>
        <taxon>Flavobacteriales</taxon>
        <taxon>Flavobacteriaceae</taxon>
        <taxon>Flavobacterium</taxon>
    </lineage>
</organism>
<name>A0A444VVQ5_9FLAO</name>
<dbReference type="AlphaFoldDB" id="A0A444VVQ5"/>
<accession>A0A444VVQ5</accession>